<dbReference type="NCBIfam" id="TIGR00350">
    <property type="entry name" value="lytR_cpsA_psr"/>
    <property type="match status" value="1"/>
</dbReference>
<dbReference type="RefSeq" id="WP_378270569.1">
    <property type="nucleotide sequence ID" value="NZ_JBHUKR010000023.1"/>
</dbReference>
<feature type="domain" description="Cell envelope-related transcriptional attenuator" evidence="4">
    <location>
        <begin position="96"/>
        <end position="238"/>
    </location>
</feature>
<dbReference type="InterPro" id="IPR050922">
    <property type="entry name" value="LytR/CpsA/Psr_CW_biosynth"/>
</dbReference>
<evidence type="ECO:0000313" key="5">
    <source>
        <dbReference type="EMBL" id="MFD2421795.1"/>
    </source>
</evidence>
<name>A0ABW5G597_9PSEU</name>
<evidence type="ECO:0000259" key="4">
    <source>
        <dbReference type="Pfam" id="PF03816"/>
    </source>
</evidence>
<dbReference type="Gene3D" id="3.40.630.190">
    <property type="entry name" value="LCP protein"/>
    <property type="match status" value="1"/>
</dbReference>
<proteinExistence type="inferred from homology"/>
<evidence type="ECO:0000256" key="2">
    <source>
        <dbReference type="SAM" id="MobiDB-lite"/>
    </source>
</evidence>
<feature type="transmembrane region" description="Helical" evidence="3">
    <location>
        <begin position="43"/>
        <end position="64"/>
    </location>
</feature>
<protein>
    <submittedName>
        <fullName evidence="5">LCP family protein</fullName>
    </submittedName>
</protein>
<keyword evidence="3" id="KW-0472">Membrane</keyword>
<sequence length="337" mass="34457">MTVDRTEAIIRDALAAEAGRAVDSETVLAELRRQGGRLVRRRTPLLVVATAVAVAVAAVTAVVVPRLLNQAIVPAAAGAAAGSQNVLLTGLDLTGNADSIVLAHLGKDGTGALISLPRDSWVDVPGAGQLKLSTAYSQGGTDKLVAAVEGLTGAHVDHYATVDMRGFAQLSTAVGGVPVCLKAAAHDQYSGASFPAGPQTVQGDTALAFLRQRHGLPNGDLDRVARLRAFLGSLAHKLTGQLGDPQVVNSLIERARKDVHVDPGWDLLAFAGQLRGLHSDQVRSATIPVGDQIMQGGVAAIGVDAAQVRSSVTALLNDESPSPAGNTPGADGATCVN</sequence>
<evidence type="ECO:0000256" key="3">
    <source>
        <dbReference type="SAM" id="Phobius"/>
    </source>
</evidence>
<keyword evidence="6" id="KW-1185">Reference proteome</keyword>
<keyword evidence="3" id="KW-1133">Transmembrane helix</keyword>
<reference evidence="6" key="1">
    <citation type="journal article" date="2019" name="Int. J. Syst. Evol. Microbiol.">
        <title>The Global Catalogue of Microorganisms (GCM) 10K type strain sequencing project: providing services to taxonomists for standard genome sequencing and annotation.</title>
        <authorList>
            <consortium name="The Broad Institute Genomics Platform"/>
            <consortium name="The Broad Institute Genome Sequencing Center for Infectious Disease"/>
            <person name="Wu L."/>
            <person name="Ma J."/>
        </authorList>
    </citation>
    <scope>NUCLEOTIDE SEQUENCE [LARGE SCALE GENOMIC DNA]</scope>
    <source>
        <strain evidence="6">CGMCC 4.7645</strain>
    </source>
</reference>
<dbReference type="PANTHER" id="PTHR33392:SF6">
    <property type="entry name" value="POLYISOPRENYL-TEICHOIC ACID--PEPTIDOGLYCAN TEICHOIC ACID TRANSFERASE TAGU"/>
    <property type="match status" value="1"/>
</dbReference>
<organism evidence="5 6">
    <name type="scientific">Amycolatopsis pigmentata</name>
    <dbReference type="NCBI Taxonomy" id="450801"/>
    <lineage>
        <taxon>Bacteria</taxon>
        <taxon>Bacillati</taxon>
        <taxon>Actinomycetota</taxon>
        <taxon>Actinomycetes</taxon>
        <taxon>Pseudonocardiales</taxon>
        <taxon>Pseudonocardiaceae</taxon>
        <taxon>Amycolatopsis</taxon>
    </lineage>
</organism>
<dbReference type="InterPro" id="IPR004474">
    <property type="entry name" value="LytR_CpsA_psr"/>
</dbReference>
<accession>A0ABW5G597</accession>
<feature type="region of interest" description="Disordered" evidence="2">
    <location>
        <begin position="316"/>
        <end position="337"/>
    </location>
</feature>
<evidence type="ECO:0000256" key="1">
    <source>
        <dbReference type="ARBA" id="ARBA00006068"/>
    </source>
</evidence>
<dbReference type="Proteomes" id="UP001597417">
    <property type="component" value="Unassembled WGS sequence"/>
</dbReference>
<dbReference type="EMBL" id="JBHUKR010000023">
    <property type="protein sequence ID" value="MFD2421795.1"/>
    <property type="molecule type" value="Genomic_DNA"/>
</dbReference>
<dbReference type="Pfam" id="PF03816">
    <property type="entry name" value="LytR_cpsA_psr"/>
    <property type="match status" value="1"/>
</dbReference>
<keyword evidence="3" id="KW-0812">Transmembrane</keyword>
<comment type="similarity">
    <text evidence="1">Belongs to the LytR/CpsA/Psr (LCP) family.</text>
</comment>
<dbReference type="PANTHER" id="PTHR33392">
    <property type="entry name" value="POLYISOPRENYL-TEICHOIC ACID--PEPTIDOGLYCAN TEICHOIC ACID TRANSFERASE TAGU"/>
    <property type="match status" value="1"/>
</dbReference>
<comment type="caution">
    <text evidence="5">The sequence shown here is derived from an EMBL/GenBank/DDBJ whole genome shotgun (WGS) entry which is preliminary data.</text>
</comment>
<evidence type="ECO:0000313" key="6">
    <source>
        <dbReference type="Proteomes" id="UP001597417"/>
    </source>
</evidence>
<gene>
    <name evidence="5" type="ORF">ACFSXZ_36235</name>
</gene>
<feature type="compositionally biased region" description="Polar residues" evidence="2">
    <location>
        <begin position="316"/>
        <end position="325"/>
    </location>
</feature>